<dbReference type="InterPro" id="IPR002121">
    <property type="entry name" value="HRDC_dom"/>
</dbReference>
<accession>A0A6C0ACZ7</accession>
<dbReference type="InterPro" id="IPR000305">
    <property type="entry name" value="GIY-YIG_endonuc"/>
</dbReference>
<dbReference type="EMBL" id="MN740593">
    <property type="protein sequence ID" value="QHS77589.1"/>
    <property type="molecule type" value="Genomic_DNA"/>
</dbReference>
<dbReference type="SMART" id="SM00341">
    <property type="entry name" value="HRDC"/>
    <property type="match status" value="1"/>
</dbReference>
<protein>
    <recommendedName>
        <fullName evidence="4">GIY-YIG domain-containing protein</fullName>
    </recommendedName>
</protein>
<dbReference type="PROSITE" id="PS50967">
    <property type="entry name" value="HRDC"/>
    <property type="match status" value="1"/>
</dbReference>
<evidence type="ECO:0000259" key="2">
    <source>
        <dbReference type="PROSITE" id="PS50967"/>
    </source>
</evidence>
<dbReference type="PROSITE" id="PS50164">
    <property type="entry name" value="GIY_YIG"/>
    <property type="match status" value="1"/>
</dbReference>
<organism evidence="3">
    <name type="scientific">viral metagenome</name>
    <dbReference type="NCBI Taxonomy" id="1070528"/>
    <lineage>
        <taxon>unclassified sequences</taxon>
        <taxon>metagenomes</taxon>
        <taxon>organismal metagenomes</taxon>
    </lineage>
</organism>
<evidence type="ECO:0008006" key="4">
    <source>
        <dbReference type="Google" id="ProtNLM"/>
    </source>
</evidence>
<sequence length="242" mass="27889">MTEHIYLMELQNNKYYIGKTKNFNSRMGQHETGNGAAFTRLNGPPKLSTSLMQVQTGSAGEETKKTLEYMISHGINSVRGAEYCQIEDFTLNDCKRMSYAASHHLGRSPLEVENIFRDQIQFILNNSLNCNNFSNLKNDEENLLFFDLKNFINEKSITQNKEPFLILTNAVINELIINRPKTLEELEKIKGIGPKKIKEYGEEIINIIKTHLIQKCISCNTQIESNPNKTKCYKCWKQNNKK</sequence>
<reference evidence="3" key="1">
    <citation type="journal article" date="2020" name="Nature">
        <title>Giant virus diversity and host interactions through global metagenomics.</title>
        <authorList>
            <person name="Schulz F."/>
            <person name="Roux S."/>
            <person name="Paez-Espino D."/>
            <person name="Jungbluth S."/>
            <person name="Walsh D.A."/>
            <person name="Denef V.J."/>
            <person name="McMahon K.D."/>
            <person name="Konstantinidis K.T."/>
            <person name="Eloe-Fadrosh E.A."/>
            <person name="Kyrpides N.C."/>
            <person name="Woyke T."/>
        </authorList>
    </citation>
    <scope>NUCLEOTIDE SEQUENCE</scope>
    <source>
        <strain evidence="3">GVMAG-S-1021933-23</strain>
    </source>
</reference>
<evidence type="ECO:0000259" key="1">
    <source>
        <dbReference type="PROSITE" id="PS50164"/>
    </source>
</evidence>
<dbReference type="InterPro" id="IPR010997">
    <property type="entry name" value="HRDC-like_sf"/>
</dbReference>
<proteinExistence type="predicted"/>
<dbReference type="Gene3D" id="3.40.1440.10">
    <property type="entry name" value="GIY-YIG endonuclease"/>
    <property type="match status" value="1"/>
</dbReference>
<dbReference type="AlphaFoldDB" id="A0A6C0ACZ7"/>
<dbReference type="SUPFAM" id="SSF47819">
    <property type="entry name" value="HRDC-like"/>
    <property type="match status" value="1"/>
</dbReference>
<dbReference type="Pfam" id="PF01541">
    <property type="entry name" value="GIY-YIG"/>
    <property type="match status" value="1"/>
</dbReference>
<dbReference type="Gene3D" id="1.10.150.80">
    <property type="entry name" value="HRDC domain"/>
    <property type="match status" value="1"/>
</dbReference>
<dbReference type="GO" id="GO:0000166">
    <property type="term" value="F:nucleotide binding"/>
    <property type="evidence" value="ECO:0007669"/>
    <property type="project" value="InterPro"/>
</dbReference>
<evidence type="ECO:0000313" key="3">
    <source>
        <dbReference type="EMBL" id="QHS77589.1"/>
    </source>
</evidence>
<name>A0A6C0ACZ7_9ZZZZ</name>
<feature type="domain" description="HRDC" evidence="2">
    <location>
        <begin position="138"/>
        <end position="218"/>
    </location>
</feature>
<dbReference type="InterPro" id="IPR044876">
    <property type="entry name" value="HRDC_dom_sf"/>
</dbReference>
<dbReference type="SUPFAM" id="SSF82771">
    <property type="entry name" value="GIY-YIG endonuclease"/>
    <property type="match status" value="1"/>
</dbReference>
<feature type="domain" description="GIY-YIG" evidence="1">
    <location>
        <begin position="1"/>
        <end position="85"/>
    </location>
</feature>
<dbReference type="Pfam" id="PF00570">
    <property type="entry name" value="HRDC"/>
    <property type="match status" value="1"/>
</dbReference>
<dbReference type="GO" id="GO:0003676">
    <property type="term" value="F:nucleic acid binding"/>
    <property type="evidence" value="ECO:0007669"/>
    <property type="project" value="InterPro"/>
</dbReference>
<dbReference type="InterPro" id="IPR035901">
    <property type="entry name" value="GIY-YIG_endonuc_sf"/>
</dbReference>